<evidence type="ECO:0000256" key="5">
    <source>
        <dbReference type="ARBA" id="ARBA00022664"/>
    </source>
</evidence>
<keyword evidence="12" id="KW-1185">Reference proteome</keyword>
<reference evidence="11" key="1">
    <citation type="submission" date="2022-07" db="EMBL/GenBank/DDBJ databases">
        <title>Phylogenomic reconstructions and comparative analyses of Kickxellomycotina fungi.</title>
        <authorList>
            <person name="Reynolds N.K."/>
            <person name="Stajich J.E."/>
            <person name="Barry K."/>
            <person name="Grigoriev I.V."/>
            <person name="Crous P."/>
            <person name="Smith M.E."/>
        </authorList>
    </citation>
    <scope>NUCLEOTIDE SEQUENCE</scope>
    <source>
        <strain evidence="11">NBRC 105414</strain>
    </source>
</reference>
<evidence type="ECO:0000256" key="9">
    <source>
        <dbReference type="SAM" id="MobiDB-lite"/>
    </source>
</evidence>
<feature type="compositionally biased region" description="Pro residues" evidence="9">
    <location>
        <begin position="187"/>
        <end position="196"/>
    </location>
</feature>
<dbReference type="GO" id="GO:0006397">
    <property type="term" value="P:mRNA processing"/>
    <property type="evidence" value="ECO:0007669"/>
    <property type="project" value="UniProtKB-KW"/>
</dbReference>
<evidence type="ECO:0000256" key="1">
    <source>
        <dbReference type="ARBA" id="ARBA00004123"/>
    </source>
</evidence>
<dbReference type="OrthoDB" id="547031at2759"/>
<evidence type="ECO:0000256" key="6">
    <source>
        <dbReference type="ARBA" id="ARBA00023187"/>
    </source>
</evidence>
<feature type="region of interest" description="Disordered" evidence="9">
    <location>
        <begin position="167"/>
        <end position="228"/>
    </location>
</feature>
<feature type="compositionally biased region" description="Basic residues" evidence="9">
    <location>
        <begin position="171"/>
        <end position="182"/>
    </location>
</feature>
<dbReference type="AlphaFoldDB" id="A0A9W8LDW9"/>
<comment type="caution">
    <text evidence="11">The sequence shown here is derived from an EMBL/GenBank/DDBJ whole genome shotgun (WGS) entry which is preliminary data.</text>
</comment>
<keyword evidence="8" id="KW-0131">Cell cycle</keyword>
<protein>
    <recommendedName>
        <fullName evidence="10">SDE2-like domain-containing protein</fullName>
    </recommendedName>
</protein>
<dbReference type="PANTHER" id="PTHR12786:SF1">
    <property type="entry name" value="SPLICING REGULATOR SDE2"/>
    <property type="match status" value="1"/>
</dbReference>
<evidence type="ECO:0000256" key="3">
    <source>
        <dbReference type="ARBA" id="ARBA00008726"/>
    </source>
</evidence>
<evidence type="ECO:0000256" key="7">
    <source>
        <dbReference type="ARBA" id="ARBA00023242"/>
    </source>
</evidence>
<gene>
    <name evidence="11" type="ORF">H4R18_005680</name>
</gene>
<dbReference type="GO" id="GO:0008380">
    <property type="term" value="P:RNA splicing"/>
    <property type="evidence" value="ECO:0007669"/>
    <property type="project" value="UniProtKB-KW"/>
</dbReference>
<dbReference type="Pfam" id="PF22782">
    <property type="entry name" value="SDE2"/>
    <property type="match status" value="1"/>
</dbReference>
<comment type="subcellular location">
    <subcellularLocation>
        <location evidence="2">Cytoplasm</location>
    </subcellularLocation>
    <subcellularLocation>
        <location evidence="1">Nucleus</location>
    </subcellularLocation>
</comment>
<dbReference type="InterPro" id="IPR051421">
    <property type="entry name" value="RNA_Proc_DNA_Dmg_Regulator"/>
</dbReference>
<comment type="similarity">
    <text evidence="3">Belongs to the SDE2 family.</text>
</comment>
<dbReference type="Proteomes" id="UP001140217">
    <property type="component" value="Unassembled WGS sequence"/>
</dbReference>
<evidence type="ECO:0000256" key="8">
    <source>
        <dbReference type="ARBA" id="ARBA00023306"/>
    </source>
</evidence>
<dbReference type="GO" id="GO:0005737">
    <property type="term" value="C:cytoplasm"/>
    <property type="evidence" value="ECO:0007669"/>
    <property type="project" value="UniProtKB-SubCell"/>
</dbReference>
<feature type="domain" description="SDE2-like" evidence="10">
    <location>
        <begin position="73"/>
        <end position="173"/>
    </location>
</feature>
<evidence type="ECO:0000313" key="11">
    <source>
        <dbReference type="EMBL" id="KAJ2776422.1"/>
    </source>
</evidence>
<keyword evidence="5" id="KW-0507">mRNA processing</keyword>
<evidence type="ECO:0000256" key="2">
    <source>
        <dbReference type="ARBA" id="ARBA00004496"/>
    </source>
</evidence>
<accession>A0A9W8LDW9</accession>
<evidence type="ECO:0000313" key="12">
    <source>
        <dbReference type="Proteomes" id="UP001140217"/>
    </source>
</evidence>
<proteinExistence type="inferred from homology"/>
<evidence type="ECO:0000256" key="4">
    <source>
        <dbReference type="ARBA" id="ARBA00022490"/>
    </source>
</evidence>
<dbReference type="InterPro" id="IPR053822">
    <property type="entry name" value="SDE2-like_dom"/>
</dbReference>
<name>A0A9W8LDW9_9FUNG</name>
<keyword evidence="7" id="KW-0539">Nucleus</keyword>
<keyword evidence="4" id="KW-0963">Cytoplasm</keyword>
<evidence type="ECO:0000259" key="10">
    <source>
        <dbReference type="Pfam" id="PF22782"/>
    </source>
</evidence>
<dbReference type="PANTHER" id="PTHR12786">
    <property type="entry name" value="SPLICING FACTOR SF3A-RELATED"/>
    <property type="match status" value="1"/>
</dbReference>
<dbReference type="EMBL" id="JANBUL010000363">
    <property type="protein sequence ID" value="KAJ2776422.1"/>
    <property type="molecule type" value="Genomic_DNA"/>
</dbReference>
<sequence length="228" mass="24511">MLVLLDVPGRRAEAFDVCAAAPLADLLAQARARLGGGVPWDSVYVAGRGGLSAEETLAASSRPWLALRGRLAGGKGGFGSTLRSQGSRMSQSRRNDYDDCRDLYGRRLRTLKEAKTIADRVELEERARAEAAERRRKKIADGLQDRPAPKRLFDDAEYERSCEDVVGATRRATRRALRGAARRRSESPPPPPPPAAEPLVPLGDAGGDSSSASSDDDSSGRQAEPSSE</sequence>
<keyword evidence="6" id="KW-0508">mRNA splicing</keyword>
<organism evidence="11 12">
    <name type="scientific">Coemansia javaensis</name>
    <dbReference type="NCBI Taxonomy" id="2761396"/>
    <lineage>
        <taxon>Eukaryota</taxon>
        <taxon>Fungi</taxon>
        <taxon>Fungi incertae sedis</taxon>
        <taxon>Zoopagomycota</taxon>
        <taxon>Kickxellomycotina</taxon>
        <taxon>Kickxellomycetes</taxon>
        <taxon>Kickxellales</taxon>
        <taxon>Kickxellaceae</taxon>
        <taxon>Coemansia</taxon>
    </lineage>
</organism>
<dbReference type="GO" id="GO:0005634">
    <property type="term" value="C:nucleus"/>
    <property type="evidence" value="ECO:0007669"/>
    <property type="project" value="UniProtKB-SubCell"/>
</dbReference>